<dbReference type="EMBL" id="LUGG01000014">
    <property type="protein sequence ID" value="OBZ70479.1"/>
    <property type="molecule type" value="Genomic_DNA"/>
</dbReference>
<dbReference type="AlphaFoldDB" id="A0A1C7M279"/>
<reference evidence="1 2" key="1">
    <citation type="submission" date="2016-03" db="EMBL/GenBank/DDBJ databases">
        <title>Whole genome sequencing of Grifola frondosa 9006-11.</title>
        <authorList>
            <person name="Min B."/>
            <person name="Park H."/>
            <person name="Kim J.-G."/>
            <person name="Cho H."/>
            <person name="Oh Y.-L."/>
            <person name="Kong W.-S."/>
            <person name="Choi I.-G."/>
        </authorList>
    </citation>
    <scope>NUCLEOTIDE SEQUENCE [LARGE SCALE GENOMIC DNA]</scope>
    <source>
        <strain evidence="1 2">9006-11</strain>
    </source>
</reference>
<evidence type="ECO:0000313" key="1">
    <source>
        <dbReference type="EMBL" id="OBZ70479.1"/>
    </source>
</evidence>
<dbReference type="Proteomes" id="UP000092993">
    <property type="component" value="Unassembled WGS sequence"/>
</dbReference>
<gene>
    <name evidence="1" type="ORF">A0H81_09767</name>
</gene>
<protein>
    <submittedName>
        <fullName evidence="1">Uncharacterized protein</fullName>
    </submittedName>
</protein>
<keyword evidence="2" id="KW-1185">Reference proteome</keyword>
<name>A0A1C7M279_GRIFR</name>
<sequence length="90" mass="9076">MVSFLIYQTIGIAAVGVAVKVGHLVQIGQTGTDARGLPSLTIVKIVTRSGAEAETGTDALESGMIGGGTEDVGEDIPINCACLSFVVTAL</sequence>
<organism evidence="1 2">
    <name type="scientific">Grifola frondosa</name>
    <name type="common">Maitake</name>
    <name type="synonym">Polyporus frondosus</name>
    <dbReference type="NCBI Taxonomy" id="5627"/>
    <lineage>
        <taxon>Eukaryota</taxon>
        <taxon>Fungi</taxon>
        <taxon>Dikarya</taxon>
        <taxon>Basidiomycota</taxon>
        <taxon>Agaricomycotina</taxon>
        <taxon>Agaricomycetes</taxon>
        <taxon>Polyporales</taxon>
        <taxon>Grifolaceae</taxon>
        <taxon>Grifola</taxon>
    </lineage>
</organism>
<comment type="caution">
    <text evidence="1">The sequence shown here is derived from an EMBL/GenBank/DDBJ whole genome shotgun (WGS) entry which is preliminary data.</text>
</comment>
<accession>A0A1C7M279</accession>
<proteinExistence type="predicted"/>
<evidence type="ECO:0000313" key="2">
    <source>
        <dbReference type="Proteomes" id="UP000092993"/>
    </source>
</evidence>